<keyword evidence="4" id="KW-0106">Calcium</keyword>
<dbReference type="InterPro" id="IPR029483">
    <property type="entry name" value="GH97_C"/>
</dbReference>
<comment type="caution">
    <text evidence="9">The sequence shown here is derived from an EMBL/GenBank/DDBJ whole genome shotgun (WGS) entry which is preliminary data.</text>
</comment>
<dbReference type="Gene3D" id="2.60.40.1180">
    <property type="entry name" value="Golgi alpha-mannosidase II"/>
    <property type="match status" value="1"/>
</dbReference>
<keyword evidence="5" id="KW-0326">Glycosidase</keyword>
<keyword evidence="3 9" id="KW-0378">Hydrolase</keyword>
<dbReference type="Gene3D" id="3.20.20.70">
    <property type="entry name" value="Aldolase class I"/>
    <property type="match status" value="1"/>
</dbReference>
<feature type="domain" description="Glycosyl-hydrolase 97 C-terminal oligomerisation" evidence="8">
    <location>
        <begin position="562"/>
        <end position="655"/>
    </location>
</feature>
<evidence type="ECO:0000259" key="8">
    <source>
        <dbReference type="Pfam" id="PF14509"/>
    </source>
</evidence>
<dbReference type="EMBL" id="VWMK01000013">
    <property type="protein sequence ID" value="KAA3763638.1"/>
    <property type="molecule type" value="Genomic_DNA"/>
</dbReference>
<dbReference type="Pfam" id="PF10566">
    <property type="entry name" value="Glyco_hydro_97"/>
    <property type="match status" value="1"/>
</dbReference>
<dbReference type="InterPro" id="IPR017853">
    <property type="entry name" value="GH"/>
</dbReference>
<dbReference type="PANTHER" id="PTHR35803:SF2">
    <property type="entry name" value="RETAINING ALPHA-GALACTOSIDASE"/>
    <property type="match status" value="1"/>
</dbReference>
<accession>A0A7J4XHZ7</accession>
<evidence type="ECO:0000259" key="6">
    <source>
        <dbReference type="Pfam" id="PF10566"/>
    </source>
</evidence>
<reference evidence="9 10" key="1">
    <citation type="journal article" date="2019" name="Nat. Med.">
        <title>A library of human gut bacterial isolates paired with longitudinal multiomics data enables mechanistic microbiome research.</title>
        <authorList>
            <person name="Poyet M."/>
            <person name="Groussin M."/>
            <person name="Gibbons S.M."/>
            <person name="Avila-Pacheco J."/>
            <person name="Jiang X."/>
            <person name="Kearney S.M."/>
            <person name="Perrotta A.R."/>
            <person name="Berdy B."/>
            <person name="Zhao S."/>
            <person name="Lieberman T.D."/>
            <person name="Swanson P.K."/>
            <person name="Smith M."/>
            <person name="Roesemann S."/>
            <person name="Alexander J.E."/>
            <person name="Rich S.A."/>
            <person name="Livny J."/>
            <person name="Vlamakis H."/>
            <person name="Clish C."/>
            <person name="Bullock K."/>
            <person name="Deik A."/>
            <person name="Scott J."/>
            <person name="Pierce K.A."/>
            <person name="Xavier R.J."/>
            <person name="Alm E.J."/>
        </authorList>
    </citation>
    <scope>NUCLEOTIDE SEQUENCE [LARGE SCALE GENOMIC DNA]</scope>
    <source>
        <strain evidence="9 10">BIOML-A10</strain>
    </source>
</reference>
<evidence type="ECO:0000256" key="4">
    <source>
        <dbReference type="ARBA" id="ARBA00022837"/>
    </source>
</evidence>
<dbReference type="Gene3D" id="2.70.98.10">
    <property type="match status" value="1"/>
</dbReference>
<protein>
    <submittedName>
        <fullName evidence="9">Glycoside hydrolase family 97 protein</fullName>
    </submittedName>
</protein>
<feature type="domain" description="Glycosyl-hydrolase 97 N-terminal" evidence="7">
    <location>
        <begin position="18"/>
        <end position="290"/>
    </location>
</feature>
<evidence type="ECO:0000256" key="1">
    <source>
        <dbReference type="ARBA" id="ARBA00001913"/>
    </source>
</evidence>
<organism evidence="9 10">
    <name type="scientific">Bacteroides salyersiae</name>
    <dbReference type="NCBI Taxonomy" id="291644"/>
    <lineage>
        <taxon>Bacteria</taxon>
        <taxon>Pseudomonadati</taxon>
        <taxon>Bacteroidota</taxon>
        <taxon>Bacteroidia</taxon>
        <taxon>Bacteroidales</taxon>
        <taxon>Bacteroidaceae</taxon>
        <taxon>Bacteroides</taxon>
    </lineage>
</organism>
<dbReference type="InterPro" id="IPR052720">
    <property type="entry name" value="Glycosyl_hydrolase_97"/>
</dbReference>
<dbReference type="GO" id="GO:0016798">
    <property type="term" value="F:hydrolase activity, acting on glycosyl bonds"/>
    <property type="evidence" value="ECO:0007669"/>
    <property type="project" value="UniProtKB-KW"/>
</dbReference>
<evidence type="ECO:0000259" key="7">
    <source>
        <dbReference type="Pfam" id="PF14508"/>
    </source>
</evidence>
<evidence type="ECO:0000256" key="2">
    <source>
        <dbReference type="ARBA" id="ARBA00011245"/>
    </source>
</evidence>
<dbReference type="SUPFAM" id="SSF51445">
    <property type="entry name" value="(Trans)glycosidases"/>
    <property type="match status" value="1"/>
</dbReference>
<sequence>MFMAVFTATMAAATGYKLVSPNGRLMSEINVGDSLTFTLSDERQSILSPSTIAIEWTDGTVWGAGMKVRKAQRLSVDEVIPSPMYKKSQVRDKYNRLVLNATAGFSIEFRMYDDGMAYRFISSLSGEHIIKNEKAVYRLSQNFETWAPYVRDRKKRKNATREQQFWNDMQNLYTYLPVQDFDANNLLFTPILVNLEHDEKLCIAEADVEDYPGMYLAADNCRPQLQGVFAPYPKSVVRGGHNDLEYLVTSRYPYMAKIDAPRTFPWRTFIVTKRDGELTENDMVYRLAAPSRIADRSWIKPGKVAWEWWNDWGLYGVDFKAGINTETYKYYIDFASENGIAYVILDEGWATKGKCDLFDVVPEIDLQTIVDHGRRKGVDIILWAGYLAMELNLEKVVSHYADMGIKGFKIDFLNRDDQEMIAFMYRTAKVCAAHKMLVDFHGCPKPTGMQRTYPNVVNYEAVFGLEQLKWSKPDVDMVSYDVLLPYIRMVAGPMDYTQGAMRNSVKGGYFPNRSNPMSQGTRCHQLAEYVVFDSPLNMLCDSPSNYMREQECIRFISRIPTVWDDTFVLDGKVGEYIVVARRKGDDWYIGVLGDWNTRELTVKLPDDCIGKRIEIFSDGINAHRSAQDYRKTSGILEQNEIVIRLAPGGGWVACIQ</sequence>
<proteinExistence type="predicted"/>
<feature type="domain" description="Glycosyl-hydrolase 97 catalytic" evidence="6">
    <location>
        <begin position="308"/>
        <end position="462"/>
    </location>
</feature>
<dbReference type="InterPro" id="IPR013785">
    <property type="entry name" value="Aldolase_TIM"/>
</dbReference>
<dbReference type="InterPro" id="IPR013780">
    <property type="entry name" value="Glyco_hydro_b"/>
</dbReference>
<evidence type="ECO:0000256" key="3">
    <source>
        <dbReference type="ARBA" id="ARBA00022801"/>
    </source>
</evidence>
<gene>
    <name evidence="9" type="ORF">F3F73_13105</name>
</gene>
<dbReference type="InterPro" id="IPR014718">
    <property type="entry name" value="GH-type_carb-bd"/>
</dbReference>
<dbReference type="PANTHER" id="PTHR35803">
    <property type="entry name" value="GLUCAN 1,4-ALPHA-GLUCOSIDASE SUSB-RELATED"/>
    <property type="match status" value="1"/>
</dbReference>
<evidence type="ECO:0000313" key="10">
    <source>
        <dbReference type="Proteomes" id="UP000422221"/>
    </source>
</evidence>
<comment type="cofactor">
    <cofactor evidence="1">
        <name>Ca(2+)</name>
        <dbReference type="ChEBI" id="CHEBI:29108"/>
    </cofactor>
</comment>
<dbReference type="InterPro" id="IPR029486">
    <property type="entry name" value="GH97_N"/>
</dbReference>
<dbReference type="Pfam" id="PF14508">
    <property type="entry name" value="GH97_N"/>
    <property type="match status" value="1"/>
</dbReference>
<name>A0A7J4XHZ7_9BACE</name>
<dbReference type="Pfam" id="PF14509">
    <property type="entry name" value="GH97_C"/>
    <property type="match status" value="1"/>
</dbReference>
<dbReference type="AlphaFoldDB" id="A0A7J4XHZ7"/>
<evidence type="ECO:0000256" key="5">
    <source>
        <dbReference type="ARBA" id="ARBA00023295"/>
    </source>
</evidence>
<dbReference type="GO" id="GO:0030246">
    <property type="term" value="F:carbohydrate binding"/>
    <property type="evidence" value="ECO:0007669"/>
    <property type="project" value="InterPro"/>
</dbReference>
<comment type="subunit">
    <text evidence="2">Monomer.</text>
</comment>
<dbReference type="InterPro" id="IPR019563">
    <property type="entry name" value="GH97_catalytic"/>
</dbReference>
<dbReference type="Proteomes" id="UP000422221">
    <property type="component" value="Unassembled WGS sequence"/>
</dbReference>
<evidence type="ECO:0000313" key="9">
    <source>
        <dbReference type="EMBL" id="KAA3763638.1"/>
    </source>
</evidence>